<evidence type="ECO:0000256" key="1">
    <source>
        <dbReference type="SAM" id="MobiDB-lite"/>
    </source>
</evidence>
<dbReference type="InterPro" id="IPR018247">
    <property type="entry name" value="EF_Hand_1_Ca_BS"/>
</dbReference>
<dbReference type="PANTHER" id="PTHR16212:SF4">
    <property type="entry name" value="FOCADHESIN"/>
    <property type="match status" value="1"/>
</dbReference>
<dbReference type="SUPFAM" id="SSF48371">
    <property type="entry name" value="ARM repeat"/>
    <property type="match status" value="1"/>
</dbReference>
<evidence type="ECO:0000313" key="3">
    <source>
        <dbReference type="EMBL" id="GMF30327.1"/>
    </source>
</evidence>
<comment type="caution">
    <text evidence="3">The sequence shown here is derived from an EMBL/GenBank/DDBJ whole genome shotgun (WGS) entry which is preliminary data.</text>
</comment>
<evidence type="ECO:0000259" key="2">
    <source>
        <dbReference type="Pfam" id="PF12530"/>
    </source>
</evidence>
<reference evidence="3" key="1">
    <citation type="submission" date="2023-04" db="EMBL/GenBank/DDBJ databases">
        <title>Phytophthora lilii NBRC 32176.</title>
        <authorList>
            <person name="Ichikawa N."/>
            <person name="Sato H."/>
            <person name="Tonouchi N."/>
        </authorList>
    </citation>
    <scope>NUCLEOTIDE SEQUENCE</scope>
    <source>
        <strain evidence="3">NBRC 32176</strain>
    </source>
</reference>
<dbReference type="InterPro" id="IPR011989">
    <property type="entry name" value="ARM-like"/>
</dbReference>
<gene>
    <name evidence="3" type="ORF">Plil01_001292300</name>
</gene>
<dbReference type="InterPro" id="IPR045163">
    <property type="entry name" value="Focadhesin/RST1"/>
</dbReference>
<sequence>MADSTPTLAALLKALRQAPPGPAASSAMDQAADRLISSPSLSEAQQLVSGAWDRAVDHHSALTETKLQQAASICTEPTSKAQYLGFALLQESVHLLETLEVSTQRQVLLKVFNANNGVLPGYLAALTAPDGPFFSPTADCNKALRTLQVVAPVFKNVLMDNLQAEGHTAAVLDVLNRIAWHFDGQSEGNEAVRTSVVRILVQAMELVPHSQLSQTTYVVHVTMVADLLSSFAGHNKEQVELAKQTAHFVLESMQVLIGKDVGILALLQSLEQLAQDMPEALWCSVFLTSSAYLLVDKCETPLEQQLMLRVLTRTLEFGLNAVSRQVEKRGVYVEVLLLPLTSMLSHHDSAVIELLKLVVTIQSTSNFHHPHEIKRDALLTETATHAFTAMRLINDEAECERWLSSLFLSNDVSSSGTNTSADKWLALVLVALLSDRRSVLRGSAAGCLARQVNSSPKFWGTDVTKALVASLVFLISQRHLKISTARATSARRFGEWMDSCLHSLAALAATTTDTMRTVLRLIDSMNGNTKMRSTALRLMYEVWRNESRAFPRLEAMLLESTTPDKEVERHIVKMATIKTLCEKDPELGVQFISSIQGFLEDTLESVVSMAMDAITALCHGDCLDFYVAFKIIAQKMRKNKVTCADGPLFQERLCCFYALGGTESKANEKHASKLLNQAWEFADSEYPHVRKAAYAAMCNFPLDMLSLCMPVDENMEQDSDSDDQVTEKEIEEQIDDLLQRLKNEHDHNVRTELENLVARVIHHESTKLTAGVGRRQRMASAASGDKRQQFTTQQSRSVALISAAATREMKALLPSKTEVLAMVSTTSPISEWSAFLLAYQPKAVIDWKSVKRKDKLVRLATQNVDELLETVTTVLQSVELPWTSVGSSKSADENCNVFLLIQAFMEGWAGFMSTYLASLDELAELKTPVGVDDADVAFRVFSEGVASLADLLLNRTSNNLGGTVAAGALAGRLCESRHWDNPQLRRKYEDIVEELSRRLALSMEHARVFSANDGDAYAASIGASLALQLAFGQRMIDASEDCSRFCSQLEKIEHMLMELYCNGSDELLAAFALLGLNHISVLYTHGNDLEAFEVTQWRQQRVKPLAELILTSFLHAERAKEQNRAASSNLEAVFPLYQPGETSSSTQKLVALFDQDGGILLRWVACVGLARLANGFAIIKRLDWLTNVQQVLSALWEASNSSSIVAIALGPVLLQCVYFNLAPSSTLDTFVGKCVERTASCRVDNIDSGFLVMAAAHVLPCMETLGGFTVSIQNQTRVVVDHIQRALESESGHHNHMVYTLVLSSIANFFHLPFGFFKSFVFARPRIDGSELTLDFDIIATLVKFVRDESKIQPGFSCSVLSAIARVSDGFYVLQKKKSFDVEVRSLPPRSLLVKTLEWLRQTNPTDDTILQQDSPVSDGIPQTAIARSLLSCLASTGSVLPLFDYASFTRRVMLRFCSIDTTVECVRFAATQGSCDELVAGELMSSAWFGNADTNVQTELLMWVASAATRVPTDVLRALLETAFDVLKDIWRRDTSASTSAVLFDSWTRMLGEMLDSTSTRQIPESSLEMLNQLVLDKIVEELPLGLNASSFVQQFAARVLPKVDYGDRGCANTFLMRFVPNSSMWSWWRSGIFVVELADLKVLTITKREASLVLQWILRHDFDEWTDCKDVNMYLLPLISRMGGLVAQHTQPGEIVSSLLDVIDAFGRGMSSLDLSVRSDTFKCRALFDVVACVLSWNLSLSHEQYLLKIARSEEEIANMTTDLLPFGLVSCAQNAKSVSALGERLLALLHQLIRLNLNEAIEYSAALQICSRQMYVTAETWHIPHAMPGEIREFWSVSDTN</sequence>
<dbReference type="GO" id="GO:0060147">
    <property type="term" value="P:regulation of post-transcriptional gene silencing"/>
    <property type="evidence" value="ECO:0007669"/>
    <property type="project" value="InterPro"/>
</dbReference>
<organism evidence="3 4">
    <name type="scientific">Phytophthora lilii</name>
    <dbReference type="NCBI Taxonomy" id="2077276"/>
    <lineage>
        <taxon>Eukaryota</taxon>
        <taxon>Sar</taxon>
        <taxon>Stramenopiles</taxon>
        <taxon>Oomycota</taxon>
        <taxon>Peronosporomycetes</taxon>
        <taxon>Peronosporales</taxon>
        <taxon>Peronosporaceae</taxon>
        <taxon>Phytophthora</taxon>
    </lineage>
</organism>
<dbReference type="Gene3D" id="1.25.10.10">
    <property type="entry name" value="Leucine-rich Repeat Variant"/>
    <property type="match status" value="1"/>
</dbReference>
<evidence type="ECO:0000313" key="4">
    <source>
        <dbReference type="Proteomes" id="UP001165083"/>
    </source>
</evidence>
<dbReference type="OrthoDB" id="6125419at2759"/>
<dbReference type="PANTHER" id="PTHR16212">
    <property type="entry name" value="FOCADHESIN FAMILY MEMBER"/>
    <property type="match status" value="1"/>
</dbReference>
<keyword evidence="4" id="KW-1185">Reference proteome</keyword>
<feature type="domain" description="DUF3730" evidence="2">
    <location>
        <begin position="500"/>
        <end position="696"/>
    </location>
</feature>
<dbReference type="PROSITE" id="PS00018">
    <property type="entry name" value="EF_HAND_1"/>
    <property type="match status" value="1"/>
</dbReference>
<accession>A0A9W6UDV3</accession>
<dbReference type="Pfam" id="PF12530">
    <property type="entry name" value="DUF3730"/>
    <property type="match status" value="1"/>
</dbReference>
<dbReference type="EMBL" id="BSXW01000830">
    <property type="protein sequence ID" value="GMF30327.1"/>
    <property type="molecule type" value="Genomic_DNA"/>
</dbReference>
<proteinExistence type="predicted"/>
<dbReference type="InterPro" id="IPR022542">
    <property type="entry name" value="FOCAD/RST1_DUF3730"/>
</dbReference>
<dbReference type="Proteomes" id="UP001165083">
    <property type="component" value="Unassembled WGS sequence"/>
</dbReference>
<feature type="region of interest" description="Disordered" evidence="1">
    <location>
        <begin position="771"/>
        <end position="791"/>
    </location>
</feature>
<protein>
    <submittedName>
        <fullName evidence="3">Unnamed protein product</fullName>
    </submittedName>
</protein>
<name>A0A9W6UDV3_9STRA</name>
<dbReference type="InterPro" id="IPR016024">
    <property type="entry name" value="ARM-type_fold"/>
</dbReference>